<protein>
    <submittedName>
        <fullName evidence="1">Uncharacterized protein</fullName>
    </submittedName>
</protein>
<dbReference type="RefSeq" id="XP_036262978.1">
    <property type="nucleotide sequence ID" value="XM_036407506.1"/>
</dbReference>
<reference evidence="2" key="1">
    <citation type="submission" date="2014-09" db="EMBL/GenBank/DDBJ databases">
        <authorList>
            <person name="Sharma Rahul"/>
            <person name="Thines Marco"/>
        </authorList>
    </citation>
    <scope>NUCLEOTIDE SEQUENCE [LARGE SCALE GENOMIC DNA]</scope>
</reference>
<dbReference type="AlphaFoldDB" id="A0A0P1A6P9"/>
<name>A0A0P1A6P9_PLAHL</name>
<evidence type="ECO:0000313" key="1">
    <source>
        <dbReference type="EMBL" id="CEG35766.1"/>
    </source>
</evidence>
<keyword evidence="2" id="KW-1185">Reference proteome</keyword>
<evidence type="ECO:0000313" key="2">
    <source>
        <dbReference type="Proteomes" id="UP000054928"/>
    </source>
</evidence>
<accession>A0A0P1A6P9</accession>
<dbReference type="Proteomes" id="UP000054928">
    <property type="component" value="Unassembled WGS sequence"/>
</dbReference>
<proteinExistence type="predicted"/>
<sequence>MRNSFPQQPDALAIKKLSASNVNILEVKLRPALYSQTAFVPVISFMWHVLSKKAPSTTTR</sequence>
<organism evidence="1 2">
    <name type="scientific">Plasmopara halstedii</name>
    <name type="common">Downy mildew of sunflower</name>
    <dbReference type="NCBI Taxonomy" id="4781"/>
    <lineage>
        <taxon>Eukaryota</taxon>
        <taxon>Sar</taxon>
        <taxon>Stramenopiles</taxon>
        <taxon>Oomycota</taxon>
        <taxon>Peronosporomycetes</taxon>
        <taxon>Peronosporales</taxon>
        <taxon>Peronosporaceae</taxon>
        <taxon>Plasmopara</taxon>
    </lineage>
</organism>
<dbReference type="EMBL" id="CCYD01000109">
    <property type="protein sequence ID" value="CEG35766.1"/>
    <property type="molecule type" value="Genomic_DNA"/>
</dbReference>
<dbReference type="GeneID" id="59053088"/>